<dbReference type="PROSITE" id="PS51257">
    <property type="entry name" value="PROKAR_LIPOPROTEIN"/>
    <property type="match status" value="1"/>
</dbReference>
<sequence length="39" mass="3546">MRGAAALVAALALTLTAGCGQKGPLKLPAPAGAASGAAK</sequence>
<keyword evidence="2" id="KW-0732">Signal</keyword>
<dbReference type="Pfam" id="PF13627">
    <property type="entry name" value="LptM_cons"/>
    <property type="match status" value="1"/>
</dbReference>
<evidence type="ECO:0000313" key="8">
    <source>
        <dbReference type="Proteomes" id="UP000802098"/>
    </source>
</evidence>
<evidence type="ECO:0000256" key="1">
    <source>
        <dbReference type="ARBA" id="ARBA00004459"/>
    </source>
</evidence>
<accession>A0ABX0HTS1</accession>
<evidence type="ECO:0000256" key="2">
    <source>
        <dbReference type="ARBA" id="ARBA00022729"/>
    </source>
</evidence>
<dbReference type="InterPro" id="IPR032831">
    <property type="entry name" value="LptM_cons"/>
</dbReference>
<gene>
    <name evidence="7" type="ORF">G7087_01365</name>
</gene>
<evidence type="ECO:0000256" key="4">
    <source>
        <dbReference type="ARBA" id="ARBA00023139"/>
    </source>
</evidence>
<evidence type="ECO:0000256" key="3">
    <source>
        <dbReference type="ARBA" id="ARBA00023136"/>
    </source>
</evidence>
<comment type="subcellular location">
    <subcellularLocation>
        <location evidence="1">Cell outer membrane</location>
        <topology evidence="1">Lipid-anchor</topology>
    </subcellularLocation>
</comment>
<evidence type="ECO:0008006" key="9">
    <source>
        <dbReference type="Google" id="ProtNLM"/>
    </source>
</evidence>
<dbReference type="EMBL" id="JAAOCD010000001">
    <property type="protein sequence ID" value="NHK97016.1"/>
    <property type="molecule type" value="Genomic_DNA"/>
</dbReference>
<evidence type="ECO:0000313" key="7">
    <source>
        <dbReference type="EMBL" id="NHK97016.1"/>
    </source>
</evidence>
<organism evidence="7 8">
    <name type="scientific">Rubrivivax benzoatilyticus</name>
    <dbReference type="NCBI Taxonomy" id="316997"/>
    <lineage>
        <taxon>Bacteria</taxon>
        <taxon>Pseudomonadati</taxon>
        <taxon>Pseudomonadota</taxon>
        <taxon>Betaproteobacteria</taxon>
        <taxon>Burkholderiales</taxon>
        <taxon>Sphaerotilaceae</taxon>
        <taxon>Rubrivivax</taxon>
    </lineage>
</organism>
<protein>
    <recommendedName>
        <fullName evidence="9">Lipoprotein</fullName>
    </recommendedName>
</protein>
<keyword evidence="3" id="KW-0472">Membrane</keyword>
<keyword evidence="5" id="KW-0998">Cell outer membrane</keyword>
<proteinExistence type="predicted"/>
<evidence type="ECO:0000256" key="5">
    <source>
        <dbReference type="ARBA" id="ARBA00023237"/>
    </source>
</evidence>
<name>A0ABX0HTS1_9BURK</name>
<keyword evidence="8" id="KW-1185">Reference proteome</keyword>
<evidence type="ECO:0000256" key="6">
    <source>
        <dbReference type="ARBA" id="ARBA00023288"/>
    </source>
</evidence>
<keyword evidence="6" id="KW-0449">Lipoprotein</keyword>
<comment type="caution">
    <text evidence="7">The sequence shown here is derived from an EMBL/GenBank/DDBJ whole genome shotgun (WGS) entry which is preliminary data.</text>
</comment>
<dbReference type="Proteomes" id="UP000802098">
    <property type="component" value="Unassembled WGS sequence"/>
</dbReference>
<keyword evidence="4" id="KW-0564">Palmitate</keyword>
<dbReference type="NCBIfam" id="NF047847">
    <property type="entry name" value="SS_mature_LptM"/>
    <property type="match status" value="1"/>
</dbReference>
<reference evidence="7 8" key="1">
    <citation type="submission" date="2020-03" db="EMBL/GenBank/DDBJ databases">
        <title>Rubrivivax benzoatilyticus JA2 (sequenced after 10 years sub-culturing).</title>
        <authorList>
            <person name="Gupta D."/>
            <person name="Chintalapati S."/>
            <person name="Chintalapati V.R."/>
        </authorList>
    </citation>
    <scope>NUCLEOTIDE SEQUENCE [LARGE SCALE GENOMIC DNA]</scope>
    <source>
        <strain evidence="7 8">JA2-Mal</strain>
    </source>
</reference>